<dbReference type="Pfam" id="PF06477">
    <property type="entry name" value="DUF1091"/>
    <property type="match status" value="1"/>
</dbReference>
<dbReference type="InterPro" id="IPR036846">
    <property type="entry name" value="GM2-AP_sf"/>
</dbReference>
<dbReference type="PANTHER" id="PTHR21112">
    <property type="entry name" value="CHEMOSENSORY PROTEIN A 29A-RELATED"/>
    <property type="match status" value="1"/>
</dbReference>
<feature type="chain" id="PRO_5011029384" evidence="2">
    <location>
        <begin position="22"/>
        <end position="186"/>
    </location>
</feature>
<dbReference type="PANTHER" id="PTHR21112:SF0">
    <property type="entry name" value="CHEMOSENSORY PROTEIN A 29A-RELATED"/>
    <property type="match status" value="1"/>
</dbReference>
<evidence type="ECO:0000313" key="3">
    <source>
        <dbReference type="EMBL" id="JAD03267.1"/>
    </source>
</evidence>
<sequence length="186" mass="21796">MKFYLSVLITVFCVCRRFVKAEQTYTVTNERFEHYEGQQNTLFNHNMKVIGRQRSLNGTMTFLEDFDNNRFMLQVELYSAQNGDDNFKLLPTGLPPNNFCETLKNYFNQMLKPSLVEGENTNFPNIPEEGLCPLPKGEYYFKELILNTDSWPSQIPRGTLKSKMIFYKDGKNIGAWSLQMKIEDRK</sequence>
<keyword evidence="1 2" id="KW-0732">Signal</keyword>
<dbReference type="AlphaFoldDB" id="A0A0A1WZK4"/>
<dbReference type="EMBL" id="GBXI01010337">
    <property type="protein sequence ID" value="JAD03955.1"/>
    <property type="molecule type" value="Transcribed_RNA"/>
</dbReference>
<protein>
    <submittedName>
        <fullName evidence="4">Ribosome maturation factor RimM</fullName>
    </submittedName>
</protein>
<name>A0A0A1WZK4_ZEUCU</name>
<reference evidence="4" key="1">
    <citation type="submission" date="2014-11" db="EMBL/GenBank/DDBJ databases">
        <authorList>
            <person name="Geib S."/>
        </authorList>
    </citation>
    <scope>NUCLEOTIDE SEQUENCE</scope>
</reference>
<organism evidence="4">
    <name type="scientific">Zeugodacus cucurbitae</name>
    <name type="common">Melon fruit fly</name>
    <name type="synonym">Bactrocera cucurbitae</name>
    <dbReference type="NCBI Taxonomy" id="28588"/>
    <lineage>
        <taxon>Eukaryota</taxon>
        <taxon>Metazoa</taxon>
        <taxon>Ecdysozoa</taxon>
        <taxon>Arthropoda</taxon>
        <taxon>Hexapoda</taxon>
        <taxon>Insecta</taxon>
        <taxon>Pterygota</taxon>
        <taxon>Neoptera</taxon>
        <taxon>Endopterygota</taxon>
        <taxon>Diptera</taxon>
        <taxon>Brachycera</taxon>
        <taxon>Muscomorpha</taxon>
        <taxon>Tephritoidea</taxon>
        <taxon>Tephritidae</taxon>
        <taxon>Zeugodacus</taxon>
        <taxon>Zeugodacus</taxon>
    </lineage>
</organism>
<feature type="signal peptide" evidence="2">
    <location>
        <begin position="1"/>
        <end position="21"/>
    </location>
</feature>
<reference evidence="4" key="2">
    <citation type="journal article" date="2015" name="Gigascience">
        <title>Reconstructing a comprehensive transcriptome assembly of a white-pupal translocated strain of the pest fruit fly Bactrocera cucurbitae.</title>
        <authorList>
            <person name="Sim S.B."/>
            <person name="Calla B."/>
            <person name="Hall B."/>
            <person name="DeRego T."/>
            <person name="Geib S.M."/>
        </authorList>
    </citation>
    <scope>NUCLEOTIDE SEQUENCE</scope>
</reference>
<accession>A0A0A1WZK4</accession>
<dbReference type="OrthoDB" id="7925769at2759"/>
<evidence type="ECO:0000256" key="2">
    <source>
        <dbReference type="SAM" id="SignalP"/>
    </source>
</evidence>
<gene>
    <name evidence="4" type="primary">rimM_0</name>
    <name evidence="3" type="synonym">rimM_2</name>
    <name evidence="4" type="ORF">g.3024</name>
    <name evidence="3" type="ORF">g.3025</name>
</gene>
<dbReference type="SUPFAM" id="SSF63707">
    <property type="entry name" value="Ganglioside M2 (gm2) activator"/>
    <property type="match status" value="1"/>
</dbReference>
<dbReference type="GeneID" id="105210754"/>
<dbReference type="EMBL" id="GBXI01011025">
    <property type="protein sequence ID" value="JAD03267.1"/>
    <property type="molecule type" value="Transcribed_RNA"/>
</dbReference>
<evidence type="ECO:0000256" key="1">
    <source>
        <dbReference type="ARBA" id="ARBA00022729"/>
    </source>
</evidence>
<evidence type="ECO:0000313" key="4">
    <source>
        <dbReference type="EMBL" id="JAD03955.1"/>
    </source>
</evidence>
<dbReference type="InterPro" id="IPR010512">
    <property type="entry name" value="DUF1091"/>
</dbReference>
<proteinExistence type="predicted"/>